<feature type="repeat" description="ANK" evidence="8">
    <location>
        <begin position="262"/>
        <end position="294"/>
    </location>
</feature>
<reference evidence="12" key="1">
    <citation type="submission" date="2016-04" db="EMBL/GenBank/DDBJ databases">
        <authorList>
            <person name="Evans L.H."/>
            <person name="Alamgir A."/>
            <person name="Owens N."/>
            <person name="Weber N.D."/>
            <person name="Virtaneva K."/>
            <person name="Barbian K."/>
            <person name="Babar A."/>
            <person name="Rosenke K."/>
        </authorList>
    </citation>
    <scope>NUCLEOTIDE SEQUENCE [LARGE SCALE GENOMIC DNA]</scope>
    <source>
        <strain evidence="12">CBS 101.48</strain>
    </source>
</reference>
<feature type="region of interest" description="Disordered" evidence="10">
    <location>
        <begin position="157"/>
        <end position="222"/>
    </location>
</feature>
<dbReference type="PRINTS" id="PR00503">
    <property type="entry name" value="BROMODOMAIN"/>
</dbReference>
<feature type="region of interest" description="Disordered" evidence="10">
    <location>
        <begin position="568"/>
        <end position="591"/>
    </location>
</feature>
<dbReference type="EMBL" id="LT550122">
    <property type="protein sequence ID" value="SAL95014.1"/>
    <property type="molecule type" value="Genomic_DNA"/>
</dbReference>
<evidence type="ECO:0000256" key="5">
    <source>
        <dbReference type="ARBA" id="ARBA00023117"/>
    </source>
</evidence>
<dbReference type="GO" id="GO:0006338">
    <property type="term" value="P:chromatin remodeling"/>
    <property type="evidence" value="ECO:0007669"/>
    <property type="project" value="InterPro"/>
</dbReference>
<dbReference type="CDD" id="cd04369">
    <property type="entry name" value="Bromodomain"/>
    <property type="match status" value="1"/>
</dbReference>
<feature type="domain" description="Bromo" evidence="11">
    <location>
        <begin position="70"/>
        <end position="140"/>
    </location>
</feature>
<evidence type="ECO:0000256" key="7">
    <source>
        <dbReference type="ARBA" id="ARBA00023242"/>
    </source>
</evidence>
<protein>
    <recommendedName>
        <fullName evidence="11">Bromo domain-containing protein</fullName>
    </recommendedName>
</protein>
<dbReference type="Gene3D" id="1.25.40.20">
    <property type="entry name" value="Ankyrin repeat-containing domain"/>
    <property type="match status" value="1"/>
</dbReference>
<feature type="compositionally biased region" description="Pro residues" evidence="10">
    <location>
        <begin position="736"/>
        <end position="745"/>
    </location>
</feature>
<name>A0A163IS24_ABSGL</name>
<evidence type="ECO:0000256" key="2">
    <source>
        <dbReference type="ARBA" id="ARBA00022737"/>
    </source>
</evidence>
<dbReference type="InParanoid" id="A0A163IS24"/>
<feature type="region of interest" description="Disordered" evidence="10">
    <location>
        <begin position="365"/>
        <end position="410"/>
    </location>
</feature>
<dbReference type="InterPro" id="IPR036427">
    <property type="entry name" value="Bromodomain-like_sf"/>
</dbReference>
<keyword evidence="8" id="KW-0040">ANK repeat</keyword>
<organism evidence="12">
    <name type="scientific">Absidia glauca</name>
    <name type="common">Pin mould</name>
    <dbReference type="NCBI Taxonomy" id="4829"/>
    <lineage>
        <taxon>Eukaryota</taxon>
        <taxon>Fungi</taxon>
        <taxon>Fungi incertae sedis</taxon>
        <taxon>Mucoromycota</taxon>
        <taxon>Mucoromycotina</taxon>
        <taxon>Mucoromycetes</taxon>
        <taxon>Mucorales</taxon>
        <taxon>Cunninghamellaceae</taxon>
        <taxon>Absidia</taxon>
    </lineage>
</organism>
<dbReference type="GO" id="GO:0016586">
    <property type="term" value="C:RSC-type complex"/>
    <property type="evidence" value="ECO:0007669"/>
    <property type="project" value="InterPro"/>
</dbReference>
<feature type="domain" description="Bromo" evidence="11">
    <location>
        <begin position="452"/>
        <end position="522"/>
    </location>
</feature>
<dbReference type="SUPFAM" id="SSF48403">
    <property type="entry name" value="Ankyrin repeat"/>
    <property type="match status" value="1"/>
</dbReference>
<dbReference type="GO" id="GO:0003682">
    <property type="term" value="F:chromatin binding"/>
    <property type="evidence" value="ECO:0007669"/>
    <property type="project" value="TreeGrafter"/>
</dbReference>
<feature type="compositionally biased region" description="Low complexity" evidence="10">
    <location>
        <begin position="213"/>
        <end position="222"/>
    </location>
</feature>
<keyword evidence="13" id="KW-1185">Reference proteome</keyword>
<evidence type="ECO:0000256" key="10">
    <source>
        <dbReference type="SAM" id="MobiDB-lite"/>
    </source>
</evidence>
<dbReference type="InterPro" id="IPR002110">
    <property type="entry name" value="Ankyrin_rpt"/>
</dbReference>
<dbReference type="Proteomes" id="UP000078561">
    <property type="component" value="Unassembled WGS sequence"/>
</dbReference>
<keyword evidence="3" id="KW-0156">Chromatin regulator</keyword>
<dbReference type="InterPro" id="IPR036770">
    <property type="entry name" value="Ankyrin_rpt-contain_sf"/>
</dbReference>
<dbReference type="PROSITE" id="PS00633">
    <property type="entry name" value="BROMODOMAIN_1"/>
    <property type="match status" value="2"/>
</dbReference>
<dbReference type="PROSITE" id="PS50088">
    <property type="entry name" value="ANK_REPEAT"/>
    <property type="match status" value="1"/>
</dbReference>
<dbReference type="PANTHER" id="PTHR16062">
    <property type="entry name" value="SWI/SNF-RELATED"/>
    <property type="match status" value="1"/>
</dbReference>
<dbReference type="GO" id="GO:0006368">
    <property type="term" value="P:transcription elongation by RNA polymerase II"/>
    <property type="evidence" value="ECO:0007669"/>
    <property type="project" value="TreeGrafter"/>
</dbReference>
<evidence type="ECO:0000313" key="13">
    <source>
        <dbReference type="Proteomes" id="UP000078561"/>
    </source>
</evidence>
<dbReference type="OrthoDB" id="6017at2759"/>
<keyword evidence="4" id="KW-0805">Transcription regulation</keyword>
<feature type="compositionally biased region" description="Low complexity" evidence="10">
    <location>
        <begin position="367"/>
        <end position="387"/>
    </location>
</feature>
<comment type="subcellular location">
    <subcellularLocation>
        <location evidence="1">Nucleus</location>
    </subcellularLocation>
</comment>
<dbReference type="Gene3D" id="1.20.920.10">
    <property type="entry name" value="Bromodomain-like"/>
    <property type="match status" value="2"/>
</dbReference>
<evidence type="ECO:0000313" key="12">
    <source>
        <dbReference type="EMBL" id="SAL95014.1"/>
    </source>
</evidence>
<feature type="compositionally biased region" description="Basic residues" evidence="10">
    <location>
        <begin position="400"/>
        <end position="409"/>
    </location>
</feature>
<dbReference type="InterPro" id="IPR018359">
    <property type="entry name" value="Bromodomain_CS"/>
</dbReference>
<feature type="region of interest" description="Disordered" evidence="10">
    <location>
        <begin position="730"/>
        <end position="760"/>
    </location>
</feature>
<dbReference type="SUPFAM" id="SSF47370">
    <property type="entry name" value="Bromodomain"/>
    <property type="match status" value="2"/>
</dbReference>
<evidence type="ECO:0000256" key="9">
    <source>
        <dbReference type="PROSITE-ProRule" id="PRU00035"/>
    </source>
</evidence>
<keyword evidence="5 9" id="KW-0103">Bromodomain</keyword>
<dbReference type="AlphaFoldDB" id="A0A163IS24"/>
<dbReference type="InterPro" id="IPR037382">
    <property type="entry name" value="Rsc/polybromo"/>
</dbReference>
<dbReference type="PROSITE" id="PS50014">
    <property type="entry name" value="BROMODOMAIN_2"/>
    <property type="match status" value="2"/>
</dbReference>
<dbReference type="Pfam" id="PF00439">
    <property type="entry name" value="Bromodomain"/>
    <property type="match status" value="2"/>
</dbReference>
<keyword evidence="2" id="KW-0677">Repeat</keyword>
<dbReference type="PANTHER" id="PTHR16062:SF20">
    <property type="entry name" value="CHROMATIN STRUCTURE-REMODELING COMPLEX SUBUNIT RSC4"/>
    <property type="match status" value="1"/>
</dbReference>
<dbReference type="STRING" id="4829.A0A163IS24"/>
<gene>
    <name evidence="12" type="primary">ABSGL_00311.1 scaffold 471</name>
</gene>
<feature type="compositionally biased region" description="Low complexity" evidence="10">
    <location>
        <begin position="164"/>
        <end position="178"/>
    </location>
</feature>
<sequence>MERRPKRQSSTNIDYKVRIRATREPKLKIVHRSVSPYTSQDNGDDTDGTTVKDQCLQLLDALNHLQDPDDGTYLNSLFLELPSKDLYADYYQVIKAPIALDIITNKATKNKYATLDDMKSDLHLMVENAKTYNLEESQVYQDAMEIQKLVKSWAHGSRKRRTSRSLSSSEKKSPAPSKNVLKLPGGAFTTHRNSNRSNDDDEARARTIRIKPGKNSSKPKSLKPLMTAIENEDTKGALDFLAHDPNVNPNQLVEVNLSDDTFTWSPLHAACYYGLTKVCEALLARGADVELNDTWYSATPLGWAAYGDNEDIARLLVLKHNAKKDAQNVHGQVPFDLVPEQEDPKWHGIFVNLNAAPSSKKEIATSQLHGQLQEQQQQQQQHQQQEQQQKKYPLIMQHHNPNKKRRGRPLKSEIESKRAAHRPIHKIDLSTFDVGSFLIEIFNSIRKNSDNTHRLYSELFEELPNREEYADYYKVITNPLSLSMIEDKMRTNSYETVQGWFDDLVKVFENAMEYNENGSRIHKDGKLLLRMLYRLKEKLLFDHGIPESQEPEVMALDLTNRRFDLTGLRTKRPTPRPSEPATFESPGTSFSSEVIHPSLQQQVMHPQLQHPPHYLHLHQQQPQQHLHSQHPIHIQPQHQQYQQPLHHQQIRPHDRFPKDQRQHIAPSPAPPFPMAPMQAGLPFMNHGTFNAQQHPPGFMPMPPPGMMMMNGNPVLQPQVSATTPPILQQAMMSSSPRPPPPPSLPSSPNTTSIPNGTPPHQAYFNLMAAQQYNHPPAILAKDMHPQALPNQPISQINADFMQLINKDSSQVRLLDSVMLASDDAAAFRMNLDGNKVGHSLVIPAHVASVRLTPKLPLAMDKERARVMIQVMHNANNLAPQQIQAAPPSWSTRLMYGMNVFKLIIMVNATTPTSPHPDYRTQTYHLFVNHVS</sequence>
<proteinExistence type="predicted"/>
<dbReference type="SMART" id="SM00297">
    <property type="entry name" value="BROMO"/>
    <property type="match status" value="2"/>
</dbReference>
<dbReference type="Pfam" id="PF12796">
    <property type="entry name" value="Ank_2"/>
    <property type="match status" value="1"/>
</dbReference>
<evidence type="ECO:0000259" key="11">
    <source>
        <dbReference type="PROSITE" id="PS50014"/>
    </source>
</evidence>
<dbReference type="InterPro" id="IPR001487">
    <property type="entry name" value="Bromodomain"/>
</dbReference>
<keyword evidence="7" id="KW-0539">Nucleus</keyword>
<dbReference type="PROSITE" id="PS50297">
    <property type="entry name" value="ANK_REP_REGION"/>
    <property type="match status" value="1"/>
</dbReference>
<keyword evidence="6" id="KW-0804">Transcription</keyword>
<evidence type="ECO:0000256" key="6">
    <source>
        <dbReference type="ARBA" id="ARBA00023163"/>
    </source>
</evidence>
<evidence type="ECO:0000256" key="1">
    <source>
        <dbReference type="ARBA" id="ARBA00004123"/>
    </source>
</evidence>
<feature type="compositionally biased region" description="Low complexity" evidence="10">
    <location>
        <begin position="746"/>
        <end position="759"/>
    </location>
</feature>
<dbReference type="SMART" id="SM00248">
    <property type="entry name" value="ANK"/>
    <property type="match status" value="3"/>
</dbReference>
<evidence type="ECO:0000256" key="8">
    <source>
        <dbReference type="PROSITE-ProRule" id="PRU00023"/>
    </source>
</evidence>
<evidence type="ECO:0000256" key="3">
    <source>
        <dbReference type="ARBA" id="ARBA00022853"/>
    </source>
</evidence>
<evidence type="ECO:0000256" key="4">
    <source>
        <dbReference type="ARBA" id="ARBA00023015"/>
    </source>
</evidence>
<dbReference type="OMA" id="DTWYSAT"/>
<accession>A0A163IS24</accession>